<protein>
    <submittedName>
        <fullName evidence="9">Cytochrome c biogenesis protein ResB</fullName>
    </submittedName>
</protein>
<evidence type="ECO:0000313" key="10">
    <source>
        <dbReference type="Proteomes" id="UP000677913"/>
    </source>
</evidence>
<dbReference type="PANTHER" id="PTHR31566:SF0">
    <property type="entry name" value="CYTOCHROME C BIOGENESIS PROTEIN CCS1, CHLOROPLASTIC"/>
    <property type="match status" value="1"/>
</dbReference>
<keyword evidence="3" id="KW-0201">Cytochrome c-type biogenesis</keyword>
<comment type="subcellular location">
    <subcellularLocation>
        <location evidence="1">Membrane</location>
        <topology evidence="1">Multi-pass membrane protein</topology>
    </subcellularLocation>
</comment>
<organism evidence="9 10">
    <name type="scientific">Actinocrinis puniceicyclus</name>
    <dbReference type="NCBI Taxonomy" id="977794"/>
    <lineage>
        <taxon>Bacteria</taxon>
        <taxon>Bacillati</taxon>
        <taxon>Actinomycetota</taxon>
        <taxon>Actinomycetes</taxon>
        <taxon>Catenulisporales</taxon>
        <taxon>Actinospicaceae</taxon>
        <taxon>Actinocrinis</taxon>
    </lineage>
</organism>
<keyword evidence="2 7" id="KW-0812">Transmembrane</keyword>
<dbReference type="InterPro" id="IPR023494">
    <property type="entry name" value="Cyt_c_bgen_Ccs1/CcsB/ResB"/>
</dbReference>
<evidence type="ECO:0000313" key="9">
    <source>
        <dbReference type="EMBL" id="MBS2962179.1"/>
    </source>
</evidence>
<dbReference type="Pfam" id="PF05140">
    <property type="entry name" value="ResB"/>
    <property type="match status" value="1"/>
</dbReference>
<comment type="caution">
    <text evidence="9">The sequence shown here is derived from an EMBL/GenBank/DDBJ whole genome shotgun (WGS) entry which is preliminary data.</text>
</comment>
<feature type="transmembrane region" description="Helical" evidence="7">
    <location>
        <begin position="68"/>
        <end position="86"/>
    </location>
</feature>
<evidence type="ECO:0000256" key="7">
    <source>
        <dbReference type="SAM" id="Phobius"/>
    </source>
</evidence>
<sequence>MTEQQTDKRAEGDAPDAQGAPAGDVGGEFAEAGRLSTAPRPDTAVAVPRLGTRELLRWMWRQLTSMRIALTLLFLLSVAAIPGSLLPQREIDPSKVLQFFGAHKTWAPILDRLQLFDVFESVWFGAIYVLLFVSLVGCILPRSVAHYLAMRGTPPAAPRNLKRLPVHASFRTGAPAEQALAAAGKRLKHRRFRTAAGTDTGGAWVAAEKGYLRETGNLVFHLALLGILVAVAIGHFFGFKGARLVTEGTGFCDTVAGYDSLTKGQAVSDADLPPFCIRLDKFTASYQESGDQIGQPRTFDAYATYQASPSSPQQKVDVRVNEPITVNGTNIFLEGHGYAPVVTVKDGEGKVVYDGPVTFLGIDANFTSNGAIKVPDAKPKGLGFQGYLLPTALIMPGSMPASVFPAAQNPVLILTAYAGNLNMDSGESQSVYTLDTSRMTRLDVKNKKDAASGNALMLAVGQSATLPNGLGSITFDGVKQWAQFNIAYDPGQPIALGSAAFAVLGLVGSLGIRRRRIWVRVSETGDGARLVEVAGLARTEGATPTAEVTQAAEALAADLGVVPDEHEQQGKSTPRTGASA</sequence>
<keyword evidence="10" id="KW-1185">Reference proteome</keyword>
<dbReference type="RefSeq" id="WP_211464552.1">
    <property type="nucleotide sequence ID" value="NZ_JAGSXH010000008.1"/>
</dbReference>
<evidence type="ECO:0000256" key="1">
    <source>
        <dbReference type="ARBA" id="ARBA00004141"/>
    </source>
</evidence>
<feature type="transmembrane region" description="Helical" evidence="7">
    <location>
        <begin position="122"/>
        <end position="141"/>
    </location>
</feature>
<dbReference type="EMBL" id="JAGSXH010000008">
    <property type="protein sequence ID" value="MBS2962179.1"/>
    <property type="molecule type" value="Genomic_DNA"/>
</dbReference>
<feature type="domain" description="ResB-like" evidence="8">
    <location>
        <begin position="66"/>
        <end position="544"/>
    </location>
</feature>
<dbReference type="Proteomes" id="UP000677913">
    <property type="component" value="Unassembled WGS sequence"/>
</dbReference>
<feature type="transmembrane region" description="Helical" evidence="7">
    <location>
        <begin position="218"/>
        <end position="237"/>
    </location>
</feature>
<accession>A0A8J7WMJ3</accession>
<dbReference type="GO" id="GO:0017004">
    <property type="term" value="P:cytochrome complex assembly"/>
    <property type="evidence" value="ECO:0007669"/>
    <property type="project" value="UniProtKB-KW"/>
</dbReference>
<keyword evidence="4 7" id="KW-1133">Transmembrane helix</keyword>
<feature type="compositionally biased region" description="Basic and acidic residues" evidence="6">
    <location>
        <begin position="1"/>
        <end position="12"/>
    </location>
</feature>
<feature type="transmembrane region" description="Helical" evidence="7">
    <location>
        <begin position="494"/>
        <end position="512"/>
    </location>
</feature>
<evidence type="ECO:0000259" key="8">
    <source>
        <dbReference type="Pfam" id="PF05140"/>
    </source>
</evidence>
<feature type="region of interest" description="Disordered" evidence="6">
    <location>
        <begin position="1"/>
        <end position="28"/>
    </location>
</feature>
<evidence type="ECO:0000256" key="6">
    <source>
        <dbReference type="SAM" id="MobiDB-lite"/>
    </source>
</evidence>
<name>A0A8J7WMJ3_9ACTN</name>
<evidence type="ECO:0000256" key="3">
    <source>
        <dbReference type="ARBA" id="ARBA00022748"/>
    </source>
</evidence>
<evidence type="ECO:0000256" key="2">
    <source>
        <dbReference type="ARBA" id="ARBA00022692"/>
    </source>
</evidence>
<keyword evidence="5 7" id="KW-0472">Membrane</keyword>
<evidence type="ECO:0000256" key="4">
    <source>
        <dbReference type="ARBA" id="ARBA00022989"/>
    </source>
</evidence>
<dbReference type="InterPro" id="IPR007816">
    <property type="entry name" value="ResB-like_domain"/>
</dbReference>
<dbReference type="GO" id="GO:0016020">
    <property type="term" value="C:membrane"/>
    <property type="evidence" value="ECO:0007669"/>
    <property type="project" value="UniProtKB-SubCell"/>
</dbReference>
<evidence type="ECO:0000256" key="5">
    <source>
        <dbReference type="ARBA" id="ARBA00023136"/>
    </source>
</evidence>
<gene>
    <name evidence="9" type="ORF">KGA66_03925</name>
</gene>
<reference evidence="9" key="1">
    <citation type="submission" date="2021-04" db="EMBL/GenBank/DDBJ databases">
        <title>Genome based classification of Actinospica acidithermotolerans sp. nov., an actinobacterium isolated from an Indonesian hot spring.</title>
        <authorList>
            <person name="Kusuma A.B."/>
            <person name="Putra K.E."/>
            <person name="Nafisah S."/>
            <person name="Loh J."/>
            <person name="Nouioui I."/>
            <person name="Goodfellow M."/>
        </authorList>
    </citation>
    <scope>NUCLEOTIDE SEQUENCE</scope>
    <source>
        <strain evidence="9">DSM 45618</strain>
    </source>
</reference>
<dbReference type="AlphaFoldDB" id="A0A8J7WMJ3"/>
<proteinExistence type="predicted"/>
<dbReference type="PANTHER" id="PTHR31566">
    <property type="entry name" value="CYTOCHROME C BIOGENESIS PROTEIN CCS1, CHLOROPLASTIC"/>
    <property type="match status" value="1"/>
</dbReference>